<dbReference type="CDD" id="cd03784">
    <property type="entry name" value="GT1_Gtf-like"/>
    <property type="match status" value="1"/>
</dbReference>
<dbReference type="GO" id="GO:0035251">
    <property type="term" value="F:UDP-glucosyltransferase activity"/>
    <property type="evidence" value="ECO:0007669"/>
    <property type="project" value="UniProtKB-ARBA"/>
</dbReference>
<dbReference type="Gene3D" id="3.40.50.2000">
    <property type="entry name" value="Glycogen Phosphorylase B"/>
    <property type="match status" value="2"/>
</dbReference>
<evidence type="ECO:0000313" key="6">
    <source>
        <dbReference type="EMBL" id="KAL3719390.1"/>
    </source>
</evidence>
<dbReference type="FunFam" id="3.40.50.2000:FF:000060">
    <property type="entry name" value="Glycosyltransferase"/>
    <property type="match status" value="1"/>
</dbReference>
<dbReference type="InterPro" id="IPR002213">
    <property type="entry name" value="UDP_glucos_trans"/>
</dbReference>
<keyword evidence="2 4" id="KW-0328">Glycosyltransferase</keyword>
<dbReference type="SUPFAM" id="SSF53756">
    <property type="entry name" value="UDP-Glycosyltransferase/glycogen phosphorylase"/>
    <property type="match status" value="1"/>
</dbReference>
<dbReference type="PANTHER" id="PTHR48048:SF76">
    <property type="entry name" value="UDP-GLYCOSYLTRANSFERASE 708D1-LIKE"/>
    <property type="match status" value="1"/>
</dbReference>
<organism evidence="6 7">
    <name type="scientific">Eucalyptus globulus</name>
    <name type="common">Tasmanian blue gum</name>
    <dbReference type="NCBI Taxonomy" id="34317"/>
    <lineage>
        <taxon>Eukaryota</taxon>
        <taxon>Viridiplantae</taxon>
        <taxon>Streptophyta</taxon>
        <taxon>Embryophyta</taxon>
        <taxon>Tracheophyta</taxon>
        <taxon>Spermatophyta</taxon>
        <taxon>Magnoliopsida</taxon>
        <taxon>eudicotyledons</taxon>
        <taxon>Gunneridae</taxon>
        <taxon>Pentapetalae</taxon>
        <taxon>rosids</taxon>
        <taxon>malvids</taxon>
        <taxon>Myrtales</taxon>
        <taxon>Myrtaceae</taxon>
        <taxon>Myrtoideae</taxon>
        <taxon>Eucalypteae</taxon>
        <taxon>Eucalyptus</taxon>
    </lineage>
</organism>
<dbReference type="PROSITE" id="PS00375">
    <property type="entry name" value="UDPGT"/>
    <property type="match status" value="1"/>
</dbReference>
<dbReference type="Pfam" id="PF00201">
    <property type="entry name" value="UDPGT"/>
    <property type="match status" value="1"/>
</dbReference>
<reference evidence="6 7" key="1">
    <citation type="submission" date="2024-11" db="EMBL/GenBank/DDBJ databases">
        <title>Chromosome-level genome assembly of Eucalyptus globulus Labill. provides insights into its genome evolution.</title>
        <authorList>
            <person name="Li X."/>
        </authorList>
    </citation>
    <scope>NUCLEOTIDE SEQUENCE [LARGE SCALE GENOMIC DNA]</scope>
    <source>
        <strain evidence="6">CL2024</strain>
        <tissue evidence="6">Fresh tender leaves</tissue>
    </source>
</reference>
<accession>A0ABD3IWM1</accession>
<gene>
    <name evidence="6" type="ORF">ACJRO7_004361</name>
</gene>
<evidence type="ECO:0000256" key="5">
    <source>
        <dbReference type="RuleBase" id="RU362057"/>
    </source>
</evidence>
<comment type="similarity">
    <text evidence="1 4">Belongs to the UDP-glycosyltransferase family.</text>
</comment>
<dbReference type="InterPro" id="IPR050481">
    <property type="entry name" value="UDP-glycosyltransf_plant"/>
</dbReference>
<dbReference type="PANTHER" id="PTHR48048">
    <property type="entry name" value="GLYCOSYLTRANSFERASE"/>
    <property type="match status" value="1"/>
</dbReference>
<dbReference type="EMBL" id="JBJKBG010000010">
    <property type="protein sequence ID" value="KAL3719390.1"/>
    <property type="molecule type" value="Genomic_DNA"/>
</dbReference>
<protein>
    <recommendedName>
        <fullName evidence="5">Glycosyltransferase</fullName>
        <ecNumber evidence="5">2.4.1.-</ecNumber>
    </recommendedName>
</protein>
<dbReference type="EC" id="2.4.1.-" evidence="5"/>
<comment type="caution">
    <text evidence="6">The sequence shown here is derived from an EMBL/GenBank/DDBJ whole genome shotgun (WGS) entry which is preliminary data.</text>
</comment>
<evidence type="ECO:0000256" key="4">
    <source>
        <dbReference type="RuleBase" id="RU003718"/>
    </source>
</evidence>
<keyword evidence="3 4" id="KW-0808">Transferase</keyword>
<dbReference type="Proteomes" id="UP001634007">
    <property type="component" value="Unassembled WGS sequence"/>
</dbReference>
<dbReference type="AlphaFoldDB" id="A0ABD3IWM1"/>
<evidence type="ECO:0000313" key="7">
    <source>
        <dbReference type="Proteomes" id="UP001634007"/>
    </source>
</evidence>
<keyword evidence="7" id="KW-1185">Reference proteome</keyword>
<proteinExistence type="inferred from homology"/>
<evidence type="ECO:0000256" key="3">
    <source>
        <dbReference type="ARBA" id="ARBA00022679"/>
    </source>
</evidence>
<evidence type="ECO:0000256" key="2">
    <source>
        <dbReference type="ARBA" id="ARBA00022676"/>
    </source>
</evidence>
<sequence>MSQISEQKSTIHVALFPTSGMGHLTPFLRLATSLVASDVRVTFIAAHPTVSLAESRALSSFFASFPQVSPKQLCLLPIDESSSSTDDPFYRHYEVICRSCRLLPPLLSSISPPLSALITDMSLISAVLPVSRAVGLPNYVFFTSSAKMLTLFMSFHKISVRKAMPGSGDNEDVIKIPNLEPIPVSWFPPPLLEEEDNFLKSSLIQNGKSMSDADGILINTFHGFEQDTLRALNDVNITSGLPPAIAIGPLPPANFEEPHSHPLAWLGDQPIGSVVYVSFGSRTAMSRDQIRELGDGLVRSGVRFVWIVKSKKVDEEDTEGLEDVIGQNLMMATSGAVNGLVVKCWLNQSEVLGHPAIGGFLSHCGWNSVMEAVWHGVPMLAWPQHGDQMINASLVKRAGIGIWEESWGRGEKDVVKGEEIADRVEEMTRDESLKARAVRMKEAARTALGADGDSGRGLKALLAKLSQNGARFDC</sequence>
<name>A0ABD3IWM1_EUCGL</name>
<evidence type="ECO:0000256" key="1">
    <source>
        <dbReference type="ARBA" id="ARBA00009995"/>
    </source>
</evidence>
<dbReference type="InterPro" id="IPR035595">
    <property type="entry name" value="UDP_glycos_trans_CS"/>
</dbReference>